<evidence type="ECO:0000259" key="9">
    <source>
        <dbReference type="Pfam" id="PF12804"/>
    </source>
</evidence>
<comment type="catalytic activity">
    <reaction evidence="8">
        <text>Mo-molybdopterin + GTP + H(+) = Mo-molybdopterin guanine dinucleotide + diphosphate</text>
        <dbReference type="Rhea" id="RHEA:34243"/>
        <dbReference type="ChEBI" id="CHEBI:15378"/>
        <dbReference type="ChEBI" id="CHEBI:33019"/>
        <dbReference type="ChEBI" id="CHEBI:37565"/>
        <dbReference type="ChEBI" id="CHEBI:71302"/>
        <dbReference type="ChEBI" id="CHEBI:71310"/>
        <dbReference type="EC" id="2.7.7.77"/>
    </reaction>
</comment>
<keyword evidence="4 8" id="KW-0547">Nucleotide-binding</keyword>
<evidence type="ECO:0000256" key="6">
    <source>
        <dbReference type="ARBA" id="ARBA00023134"/>
    </source>
</evidence>
<accession>A0ABZ3IYT2</accession>
<comment type="similarity">
    <text evidence="8">Belongs to the MobA family.</text>
</comment>
<keyword evidence="6 8" id="KW-0342">GTP-binding</keyword>
<name>A0ABZ3IYT2_SPOA4</name>
<dbReference type="Proteomes" id="UP000216052">
    <property type="component" value="Chromosome"/>
</dbReference>
<keyword evidence="10" id="KW-0548">Nucleotidyltransferase</keyword>
<comment type="caution">
    <text evidence="8">Lacks conserved residue(s) required for the propagation of feature annotation.</text>
</comment>
<gene>
    <name evidence="10" type="primary">mobA_1</name>
    <name evidence="8" type="synonym">mobA</name>
    <name evidence="10" type="ORF">SPACI_012590</name>
</gene>
<feature type="domain" description="MobA-like NTP transferase" evidence="9">
    <location>
        <begin position="5"/>
        <end position="154"/>
    </location>
</feature>
<evidence type="ECO:0000256" key="1">
    <source>
        <dbReference type="ARBA" id="ARBA00022490"/>
    </source>
</evidence>
<comment type="subcellular location">
    <subcellularLocation>
        <location evidence="8">Cytoplasm</location>
    </subcellularLocation>
</comment>
<evidence type="ECO:0000256" key="4">
    <source>
        <dbReference type="ARBA" id="ARBA00022741"/>
    </source>
</evidence>
<keyword evidence="11" id="KW-1185">Reference proteome</keyword>
<evidence type="ECO:0000256" key="5">
    <source>
        <dbReference type="ARBA" id="ARBA00022842"/>
    </source>
</evidence>
<dbReference type="HAMAP" id="MF_00316">
    <property type="entry name" value="MobA"/>
    <property type="match status" value="1"/>
</dbReference>
<feature type="binding site" evidence="8">
    <location>
        <position position="65"/>
    </location>
    <ligand>
        <name>GTP</name>
        <dbReference type="ChEBI" id="CHEBI:37565"/>
    </ligand>
</feature>
<sequence>MDVSGIILAGGRSSRMGRDKTLLVYNDETMIERTVRKLRNFVDEIIVASNSTAKYNLPGIVEVPDTYPGMGPLGGMHAGLMAARHQYAFIVSCDMPFFTEELAGYLIKRSAEYDVIVPEIEGRLEPLCAVYSRNCVKPIEKCLQANVRQVYQFYSEVRVLKIRESELCPVGDLREMFYNLNTPEDVRYLRTTHQTDRLR</sequence>
<keyword evidence="1 8" id="KW-0963">Cytoplasm</keyword>
<dbReference type="EMBL" id="CP155571">
    <property type="protein sequence ID" value="XFO71244.1"/>
    <property type="molecule type" value="Genomic_DNA"/>
</dbReference>
<evidence type="ECO:0000256" key="8">
    <source>
        <dbReference type="HAMAP-Rule" id="MF_00316"/>
    </source>
</evidence>
<dbReference type="InterPro" id="IPR025877">
    <property type="entry name" value="MobA-like_NTP_Trfase"/>
</dbReference>
<keyword evidence="5 8" id="KW-0460">Magnesium</keyword>
<organism evidence="10 11">
    <name type="scientific">Sporomusa acidovorans (strain ATCC 49682 / DSM 3132 / Mol)</name>
    <dbReference type="NCBI Taxonomy" id="1123286"/>
    <lineage>
        <taxon>Bacteria</taxon>
        <taxon>Bacillati</taxon>
        <taxon>Bacillota</taxon>
        <taxon>Negativicutes</taxon>
        <taxon>Selenomonadales</taxon>
        <taxon>Sporomusaceae</taxon>
        <taxon>Sporomusa</taxon>
    </lineage>
</organism>
<reference evidence="10" key="1">
    <citation type="submission" date="2024-05" db="EMBL/GenBank/DDBJ databases">
        <title>Isolation and characterization of Sporomusa carbonis sp. nov., a carboxydotrophic hydrogenogen in the genus of Sporomusa isolated from a charcoal burning pile.</title>
        <authorList>
            <person name="Boeer T."/>
            <person name="Rosenbaum F."/>
            <person name="Eysell L."/>
            <person name="Mueller V."/>
            <person name="Daniel R."/>
            <person name="Poehlein A."/>
        </authorList>
    </citation>
    <scope>NUCLEOTIDE SEQUENCE [LARGE SCALE GENOMIC DNA]</scope>
    <source>
        <strain evidence="10">DSM 3132</strain>
    </source>
</reference>
<dbReference type="InterPro" id="IPR013482">
    <property type="entry name" value="Molybde_CF_guanTrfase"/>
</dbReference>
<proteinExistence type="inferred from homology"/>
<dbReference type="EC" id="2.7.7.77" evidence="8"/>
<feature type="binding site" evidence="8">
    <location>
        <position position="94"/>
    </location>
    <ligand>
        <name>Mg(2+)</name>
        <dbReference type="ChEBI" id="CHEBI:18420"/>
    </ligand>
</feature>
<protein>
    <recommendedName>
        <fullName evidence="8">Probable molybdenum cofactor guanylyltransferase</fullName>
        <shortName evidence="8">MoCo guanylyltransferase</shortName>
        <ecNumber evidence="8">2.7.7.77</ecNumber>
    </recommendedName>
    <alternativeName>
        <fullName evidence="8">GTP:molybdopterin guanylyltransferase</fullName>
    </alternativeName>
    <alternativeName>
        <fullName evidence="8">Mo-MPT guanylyltransferase</fullName>
    </alternativeName>
    <alternativeName>
        <fullName evidence="8">Molybdopterin guanylyltransferase</fullName>
    </alternativeName>
    <alternativeName>
        <fullName evidence="8">Molybdopterin-guanine dinucleotide synthase</fullName>
        <shortName evidence="8">MGD synthase</shortName>
    </alternativeName>
</protein>
<comment type="cofactor">
    <cofactor evidence="8">
        <name>Mg(2+)</name>
        <dbReference type="ChEBI" id="CHEBI:18420"/>
    </cofactor>
</comment>
<feature type="binding site" evidence="8">
    <location>
        <begin position="8"/>
        <end position="10"/>
    </location>
    <ligand>
        <name>GTP</name>
        <dbReference type="ChEBI" id="CHEBI:37565"/>
    </ligand>
</feature>
<feature type="binding site" evidence="8">
    <location>
        <position position="94"/>
    </location>
    <ligand>
        <name>GTP</name>
        <dbReference type="ChEBI" id="CHEBI:37565"/>
    </ligand>
</feature>
<dbReference type="Gene3D" id="3.90.550.10">
    <property type="entry name" value="Spore Coat Polysaccharide Biosynthesis Protein SpsA, Chain A"/>
    <property type="match status" value="1"/>
</dbReference>
<dbReference type="PANTHER" id="PTHR19136:SF81">
    <property type="entry name" value="MOLYBDENUM COFACTOR GUANYLYLTRANSFERASE"/>
    <property type="match status" value="1"/>
</dbReference>
<dbReference type="SUPFAM" id="SSF53448">
    <property type="entry name" value="Nucleotide-diphospho-sugar transferases"/>
    <property type="match status" value="1"/>
</dbReference>
<evidence type="ECO:0000256" key="2">
    <source>
        <dbReference type="ARBA" id="ARBA00022679"/>
    </source>
</evidence>
<evidence type="ECO:0000256" key="3">
    <source>
        <dbReference type="ARBA" id="ARBA00022723"/>
    </source>
</evidence>
<feature type="binding site" evidence="8">
    <location>
        <position position="20"/>
    </location>
    <ligand>
        <name>GTP</name>
        <dbReference type="ChEBI" id="CHEBI:37565"/>
    </ligand>
</feature>
<evidence type="ECO:0000256" key="7">
    <source>
        <dbReference type="ARBA" id="ARBA00023150"/>
    </source>
</evidence>
<dbReference type="InterPro" id="IPR029044">
    <property type="entry name" value="Nucleotide-diphossugar_trans"/>
</dbReference>
<keyword evidence="3 8" id="KW-0479">Metal-binding</keyword>
<keyword evidence="7 8" id="KW-0501">Molybdenum cofactor biosynthesis</keyword>
<dbReference type="RefSeq" id="WP_093794862.1">
    <property type="nucleotide sequence ID" value="NZ_CP155571.1"/>
</dbReference>
<dbReference type="CDD" id="cd02503">
    <property type="entry name" value="MobA"/>
    <property type="match status" value="1"/>
</dbReference>
<evidence type="ECO:0000313" key="11">
    <source>
        <dbReference type="Proteomes" id="UP000216052"/>
    </source>
</evidence>
<comment type="function">
    <text evidence="8">Transfers a GMP moiety from GTP to Mo-molybdopterin (Mo-MPT) cofactor (Moco or molybdenum cofactor) to form Mo-molybdopterin guanine dinucleotide (Mo-MGD) cofactor.</text>
</comment>
<keyword evidence="2 8" id="KW-0808">Transferase</keyword>
<evidence type="ECO:0000313" key="10">
    <source>
        <dbReference type="EMBL" id="XFO71244.1"/>
    </source>
</evidence>
<dbReference type="GO" id="GO:0061603">
    <property type="term" value="F:molybdenum cofactor guanylyltransferase activity"/>
    <property type="evidence" value="ECO:0007669"/>
    <property type="project" value="UniProtKB-EC"/>
</dbReference>
<dbReference type="PANTHER" id="PTHR19136">
    <property type="entry name" value="MOLYBDENUM COFACTOR GUANYLYLTRANSFERASE"/>
    <property type="match status" value="1"/>
</dbReference>
<comment type="domain">
    <text evidence="8">The N-terminal domain determines nucleotide recognition and specific binding, while the C-terminal domain determines the specific binding to the target protein.</text>
</comment>
<dbReference type="Pfam" id="PF12804">
    <property type="entry name" value="NTP_transf_3"/>
    <property type="match status" value="1"/>
</dbReference>